<evidence type="ECO:0000256" key="8">
    <source>
        <dbReference type="RuleBase" id="RU366032"/>
    </source>
</evidence>
<dbReference type="InterPro" id="IPR039028">
    <property type="entry name" value="BCKD/PDK"/>
</dbReference>
<organism evidence="10">
    <name type="scientific">Opuntia streptacantha</name>
    <name type="common">Prickly pear cactus</name>
    <name type="synonym">Opuntia cardona</name>
    <dbReference type="NCBI Taxonomy" id="393608"/>
    <lineage>
        <taxon>Eukaryota</taxon>
        <taxon>Viridiplantae</taxon>
        <taxon>Streptophyta</taxon>
        <taxon>Embryophyta</taxon>
        <taxon>Tracheophyta</taxon>
        <taxon>Spermatophyta</taxon>
        <taxon>Magnoliopsida</taxon>
        <taxon>eudicotyledons</taxon>
        <taxon>Gunneridae</taxon>
        <taxon>Pentapetalae</taxon>
        <taxon>Caryophyllales</taxon>
        <taxon>Cactineae</taxon>
        <taxon>Cactaceae</taxon>
        <taxon>Opuntioideae</taxon>
        <taxon>Opuntia</taxon>
    </lineage>
</organism>
<dbReference type="AlphaFoldDB" id="A0A7C8Z1E5"/>
<dbReference type="SUPFAM" id="SSF69012">
    <property type="entry name" value="alpha-ketoacid dehydrogenase kinase, N-terminal domain"/>
    <property type="match status" value="1"/>
</dbReference>
<keyword evidence="5 8" id="KW-0067">ATP-binding</keyword>
<evidence type="ECO:0000256" key="1">
    <source>
        <dbReference type="ARBA" id="ARBA00006155"/>
    </source>
</evidence>
<dbReference type="EMBL" id="GISG01080271">
    <property type="protein sequence ID" value="MBA4631972.1"/>
    <property type="molecule type" value="Transcribed_RNA"/>
</dbReference>
<dbReference type="InterPro" id="IPR036890">
    <property type="entry name" value="HATPase_C_sf"/>
</dbReference>
<evidence type="ECO:0000256" key="4">
    <source>
        <dbReference type="ARBA" id="ARBA00022777"/>
    </source>
</evidence>
<dbReference type="Pfam" id="PF02518">
    <property type="entry name" value="HATPase_c"/>
    <property type="match status" value="1"/>
</dbReference>
<comment type="subcellular location">
    <subcellularLocation>
        <location evidence="8">Mitochondrion matrix</location>
    </subcellularLocation>
</comment>
<dbReference type="Gene3D" id="1.20.140.20">
    <property type="entry name" value="Alpha-ketoacid/pyruvate dehydrogenase kinase, N-terminal domain"/>
    <property type="match status" value="1"/>
</dbReference>
<dbReference type="Gene3D" id="3.30.565.10">
    <property type="entry name" value="Histidine kinase-like ATPase, C-terminal domain"/>
    <property type="match status" value="1"/>
</dbReference>
<evidence type="ECO:0000256" key="3">
    <source>
        <dbReference type="ARBA" id="ARBA00022741"/>
    </source>
</evidence>
<dbReference type="GO" id="GO:0010906">
    <property type="term" value="P:regulation of glucose metabolic process"/>
    <property type="evidence" value="ECO:0007669"/>
    <property type="project" value="TreeGrafter"/>
</dbReference>
<proteinExistence type="inferred from homology"/>
<evidence type="ECO:0000256" key="2">
    <source>
        <dbReference type="ARBA" id="ARBA00022679"/>
    </source>
</evidence>
<comment type="catalytic activity">
    <reaction evidence="7">
        <text>L-seryl-[pyruvate dehydrogenase E1 alpha subunit] + ATP = O-phospho-L-seryl-[pyruvate dehydrogenase E1 alpha subunit] + ADP + H(+)</text>
        <dbReference type="Rhea" id="RHEA:23052"/>
        <dbReference type="Rhea" id="RHEA-COMP:13689"/>
        <dbReference type="Rhea" id="RHEA-COMP:13690"/>
        <dbReference type="ChEBI" id="CHEBI:15378"/>
        <dbReference type="ChEBI" id="CHEBI:29999"/>
        <dbReference type="ChEBI" id="CHEBI:30616"/>
        <dbReference type="ChEBI" id="CHEBI:83421"/>
        <dbReference type="ChEBI" id="CHEBI:456216"/>
        <dbReference type="EC" id="2.7.11.2"/>
    </reaction>
</comment>
<evidence type="ECO:0000256" key="6">
    <source>
        <dbReference type="ARBA" id="ARBA00023128"/>
    </source>
</evidence>
<feature type="domain" description="Histidine kinase" evidence="9">
    <location>
        <begin position="236"/>
        <end position="362"/>
    </location>
</feature>
<dbReference type="CDD" id="cd16929">
    <property type="entry name" value="HATPase_PDK-like"/>
    <property type="match status" value="1"/>
</dbReference>
<comment type="similarity">
    <text evidence="1 8">Belongs to the PDK/BCKDK protein kinase family.</text>
</comment>
<dbReference type="Pfam" id="PF10436">
    <property type="entry name" value="BCDHK_Adom3"/>
    <property type="match status" value="1"/>
</dbReference>
<dbReference type="PANTHER" id="PTHR11947">
    <property type="entry name" value="PYRUVATE DEHYDROGENASE KINASE"/>
    <property type="match status" value="1"/>
</dbReference>
<dbReference type="SMART" id="SM00387">
    <property type="entry name" value="HATPase_c"/>
    <property type="match status" value="1"/>
</dbReference>
<evidence type="ECO:0000256" key="7">
    <source>
        <dbReference type="ARBA" id="ARBA00048201"/>
    </source>
</evidence>
<evidence type="ECO:0000313" key="10">
    <source>
        <dbReference type="EMBL" id="MBA4631972.1"/>
    </source>
</evidence>
<evidence type="ECO:0000259" key="9">
    <source>
        <dbReference type="PROSITE" id="PS50109"/>
    </source>
</evidence>
<keyword evidence="10" id="KW-0670">Pyruvate</keyword>
<dbReference type="GO" id="GO:0005524">
    <property type="term" value="F:ATP binding"/>
    <property type="evidence" value="ECO:0007669"/>
    <property type="project" value="UniProtKB-UniRule"/>
</dbReference>
<dbReference type="GO" id="GO:0005759">
    <property type="term" value="C:mitochondrial matrix"/>
    <property type="evidence" value="ECO:0007669"/>
    <property type="project" value="UniProtKB-SubCell"/>
</dbReference>
<dbReference type="SUPFAM" id="SSF55874">
    <property type="entry name" value="ATPase domain of HSP90 chaperone/DNA topoisomerase II/histidine kinase"/>
    <property type="match status" value="1"/>
</dbReference>
<keyword evidence="4 8" id="KW-0418">Kinase</keyword>
<protein>
    <recommendedName>
        <fullName evidence="8">Protein-serine/threonine kinase</fullName>
        <ecNumber evidence="8">2.7.11.-</ecNumber>
    </recommendedName>
</protein>
<dbReference type="InterPro" id="IPR004358">
    <property type="entry name" value="Sig_transdc_His_kin-like_C"/>
</dbReference>
<dbReference type="PANTHER" id="PTHR11947:SF3">
    <property type="entry name" value="[PYRUVATE DEHYDROGENASE (ACETYL-TRANSFERRING)] KINASE, MITOCHONDRIAL"/>
    <property type="match status" value="1"/>
</dbReference>
<dbReference type="InterPro" id="IPR018955">
    <property type="entry name" value="BCDHK/PDK_N"/>
</dbReference>
<dbReference type="GO" id="GO:0004740">
    <property type="term" value="F:pyruvate dehydrogenase (acetyl-transferring) kinase activity"/>
    <property type="evidence" value="ECO:0007669"/>
    <property type="project" value="UniProtKB-EC"/>
</dbReference>
<dbReference type="InterPro" id="IPR036784">
    <property type="entry name" value="AK/P_DHK_N_sf"/>
</dbReference>
<reference evidence="10" key="1">
    <citation type="journal article" date="2013" name="J. Plant Res.">
        <title>Effect of fungi and light on seed germination of three Opuntia species from semiarid lands of central Mexico.</title>
        <authorList>
            <person name="Delgado-Sanchez P."/>
            <person name="Jimenez-Bremont J.F."/>
            <person name="Guerrero-Gonzalez Mde L."/>
            <person name="Flores J."/>
        </authorList>
    </citation>
    <scope>NUCLEOTIDE SEQUENCE</scope>
    <source>
        <tissue evidence="10">Cladode</tissue>
    </source>
</reference>
<dbReference type="InterPro" id="IPR005467">
    <property type="entry name" value="His_kinase_dom"/>
</dbReference>
<keyword evidence="3 8" id="KW-0547">Nucleotide-binding</keyword>
<name>A0A7C8Z1E5_OPUST</name>
<dbReference type="FunFam" id="3.30.565.10:FF:000065">
    <property type="entry name" value="[Pyruvate dehydrogenase (Acetyl-transferring)] kinase mitochondrial"/>
    <property type="match status" value="1"/>
</dbReference>
<reference evidence="10" key="2">
    <citation type="submission" date="2020-07" db="EMBL/GenBank/DDBJ databases">
        <authorList>
            <person name="Vera ALvarez R."/>
            <person name="Arias-Moreno D.M."/>
            <person name="Jimenez-Jacinto V."/>
            <person name="Jimenez-Bremont J.F."/>
            <person name="Swaminathan K."/>
            <person name="Moose S.P."/>
            <person name="Guerrero-Gonzalez M.L."/>
            <person name="Marino-Ramirez L."/>
            <person name="Landsman D."/>
            <person name="Rodriguez-Kessler M."/>
            <person name="Delgado-Sanchez P."/>
        </authorList>
    </citation>
    <scope>NUCLEOTIDE SEQUENCE</scope>
    <source>
        <tissue evidence="10">Cladode</tissue>
    </source>
</reference>
<dbReference type="PROSITE" id="PS50109">
    <property type="entry name" value="HIS_KIN"/>
    <property type="match status" value="1"/>
</dbReference>
<keyword evidence="6 8" id="KW-0496">Mitochondrion</keyword>
<sequence>MAARKLADHFSKSLVDEVHKWGSMKQTGITLKNMLEFGSKPTDRNLLIAAQFLHKELPIRIGRRVVELENLPFGLSEKPAVLKVRDWYLDSFRDIRSFPEVKNNREELEFNRMLQMIKVRHNNVVPMMALGVKQLKKTLNPTIDYEDVAEIHQFLDRFYMSRIGIRMLIGQHVALHDPNPLPDQIGYIHTKMSPVEVARYAGEDARAICLRHYGSAPVIDIYGDPTFTFPYVPPHLHLMVFELVKNSLRAVQERYMDSDKEAPPIRIIVADGIEDVTIKVSDEGGGIARSGLPRIFTYLYSTAENALNENVDLGTGENVTMAGYGYGLPISRLYARYFGGDLQIISMEGYGTDAYLHLSRLGDSQEPLP</sequence>
<dbReference type="PRINTS" id="PR00344">
    <property type="entry name" value="BCTRLSENSOR"/>
</dbReference>
<dbReference type="InterPro" id="IPR003594">
    <property type="entry name" value="HATPase_dom"/>
</dbReference>
<accession>A0A7C8Z1E5</accession>
<dbReference type="EC" id="2.7.11.-" evidence="8"/>
<dbReference type="FunFam" id="1.20.140.20:FF:000003">
    <property type="entry name" value="[Pyruvate dehydrogenase (Acetyl-transferring)] kinase, mitochondrial"/>
    <property type="match status" value="1"/>
</dbReference>
<keyword evidence="2 8" id="KW-0808">Transferase</keyword>
<evidence type="ECO:0000256" key="5">
    <source>
        <dbReference type="ARBA" id="ARBA00022840"/>
    </source>
</evidence>